<evidence type="ECO:0000313" key="1">
    <source>
        <dbReference type="EMBL" id="AFZ14869.1"/>
    </source>
</evidence>
<reference evidence="1 2" key="1">
    <citation type="submission" date="2012-06" db="EMBL/GenBank/DDBJ databases">
        <title>Finished chromosome of genome of Crinalium epipsammum PCC 9333.</title>
        <authorList>
            <consortium name="US DOE Joint Genome Institute"/>
            <person name="Gugger M."/>
            <person name="Coursin T."/>
            <person name="Rippka R."/>
            <person name="Tandeau De Marsac N."/>
            <person name="Huntemann M."/>
            <person name="Wei C.-L."/>
            <person name="Han J."/>
            <person name="Detter J.C."/>
            <person name="Han C."/>
            <person name="Tapia R."/>
            <person name="Davenport K."/>
            <person name="Daligault H."/>
            <person name="Erkkila T."/>
            <person name="Gu W."/>
            <person name="Munk A.C.C."/>
            <person name="Teshima H."/>
            <person name="Xu Y."/>
            <person name="Chain P."/>
            <person name="Chen A."/>
            <person name="Krypides N."/>
            <person name="Mavromatis K."/>
            <person name="Markowitz V."/>
            <person name="Szeto E."/>
            <person name="Ivanova N."/>
            <person name="Mikhailova N."/>
            <person name="Ovchinnikova G."/>
            <person name="Pagani I."/>
            <person name="Pati A."/>
            <person name="Goodwin L."/>
            <person name="Peters L."/>
            <person name="Pitluck S."/>
            <person name="Woyke T."/>
            <person name="Kerfeld C."/>
        </authorList>
    </citation>
    <scope>NUCLEOTIDE SEQUENCE [LARGE SCALE GENOMIC DNA]</scope>
    <source>
        <strain evidence="1 2">PCC 9333</strain>
    </source>
</reference>
<dbReference type="AlphaFoldDB" id="K9W4Z6"/>
<dbReference type="RefSeq" id="WP_015204968.1">
    <property type="nucleotide sequence ID" value="NC_019753.1"/>
</dbReference>
<accession>K9W4Z6</accession>
<dbReference type="HOGENOM" id="CLU_1193209_0_0_3"/>
<dbReference type="KEGG" id="cep:Cri9333_4064"/>
<sequence>MKIPQLDSNKIQFQTNPTTKSLEFGIAESYLSQPLTTYIQRYTGIIRDTESEKINLTNLVFSFQDGGFAVKGDVEVQFRKLLSEAPILGKVYTPWMTVAGSFVEELSVQVIENKLNVTHSQIKLSTNDSWYKKLFEEFVVPYLENEVVKQINEQLSNFNGMSLEELAWKYGKDALQQKMNLTNLSEDKMKTVLQMANFTVNRFDRLKRIQQQLASKRVNARVTQEYLWLSLI</sequence>
<dbReference type="EMBL" id="CP003620">
    <property type="protein sequence ID" value="AFZ14869.1"/>
    <property type="molecule type" value="Genomic_DNA"/>
</dbReference>
<dbReference type="eggNOG" id="ENOG502ZWVG">
    <property type="taxonomic scope" value="Bacteria"/>
</dbReference>
<gene>
    <name evidence="1" type="ORF">Cri9333_4064</name>
</gene>
<keyword evidence="2" id="KW-1185">Reference proteome</keyword>
<dbReference type="OrthoDB" id="517793at2"/>
<evidence type="ECO:0000313" key="2">
    <source>
        <dbReference type="Proteomes" id="UP000010472"/>
    </source>
</evidence>
<protein>
    <submittedName>
        <fullName evidence="1">Uncharacterized protein</fullName>
    </submittedName>
</protein>
<name>K9W4Z6_9CYAN</name>
<proteinExistence type="predicted"/>
<organism evidence="1 2">
    <name type="scientific">Crinalium epipsammum PCC 9333</name>
    <dbReference type="NCBI Taxonomy" id="1173022"/>
    <lineage>
        <taxon>Bacteria</taxon>
        <taxon>Bacillati</taxon>
        <taxon>Cyanobacteriota</taxon>
        <taxon>Cyanophyceae</taxon>
        <taxon>Gomontiellales</taxon>
        <taxon>Gomontiellaceae</taxon>
        <taxon>Crinalium</taxon>
    </lineage>
</organism>
<dbReference type="Proteomes" id="UP000010472">
    <property type="component" value="Chromosome"/>
</dbReference>